<feature type="domain" description="RNase H type-1" evidence="2">
    <location>
        <begin position="1"/>
        <end position="97"/>
    </location>
</feature>
<evidence type="ECO:0000313" key="3">
    <source>
        <dbReference type="EMBL" id="OAT11895.1"/>
    </source>
</evidence>
<evidence type="ECO:0000259" key="2">
    <source>
        <dbReference type="PROSITE" id="PS50879"/>
    </source>
</evidence>
<reference evidence="4" key="1">
    <citation type="journal article" date="2015" name="PLoS Genet.">
        <title>The dynamic genome and transcriptome of the human fungal pathogen Blastomyces and close relative Emmonsia.</title>
        <authorList>
            <person name="Munoz J.F."/>
            <person name="Gauthier G.M."/>
            <person name="Desjardins C.A."/>
            <person name="Gallo J.E."/>
            <person name="Holder J."/>
            <person name="Sullivan T.D."/>
            <person name="Marty A.J."/>
            <person name="Carmen J.C."/>
            <person name="Chen Z."/>
            <person name="Ding L."/>
            <person name="Gujja S."/>
            <person name="Magrini V."/>
            <person name="Misas E."/>
            <person name="Mitreva M."/>
            <person name="Priest M."/>
            <person name="Saif S."/>
            <person name="Whiston E.A."/>
            <person name="Young S."/>
            <person name="Zeng Q."/>
            <person name="Goldman W.E."/>
            <person name="Mardis E.R."/>
            <person name="Taylor J.W."/>
            <person name="McEwen J.G."/>
            <person name="Clay O.K."/>
            <person name="Klein B.S."/>
            <person name="Cuomo C.A."/>
        </authorList>
    </citation>
    <scope>NUCLEOTIDE SEQUENCE [LARGE SCALE GENOMIC DNA]</scope>
    <source>
        <strain evidence="4">SLH14081</strain>
    </source>
</reference>
<proteinExistence type="predicted"/>
<feature type="signal peptide" evidence="1">
    <location>
        <begin position="1"/>
        <end position="21"/>
    </location>
</feature>
<gene>
    <name evidence="3" type="ORF">BDBG_17592</name>
</gene>
<dbReference type="VEuPathDB" id="FungiDB:BDBG_17592"/>
<accession>A0A179UUU1</accession>
<dbReference type="Pfam" id="PF00075">
    <property type="entry name" value="RNase_H"/>
    <property type="match status" value="1"/>
</dbReference>
<evidence type="ECO:0000256" key="1">
    <source>
        <dbReference type="SAM" id="SignalP"/>
    </source>
</evidence>
<dbReference type="OrthoDB" id="4368687at2759"/>
<dbReference type="InterPro" id="IPR036397">
    <property type="entry name" value="RNaseH_sf"/>
</dbReference>
<dbReference type="GO" id="GO:0003676">
    <property type="term" value="F:nucleic acid binding"/>
    <property type="evidence" value="ECO:0007669"/>
    <property type="project" value="InterPro"/>
</dbReference>
<dbReference type="EMBL" id="GG657465">
    <property type="protein sequence ID" value="OAT11895.1"/>
    <property type="molecule type" value="Genomic_DNA"/>
</dbReference>
<sequence>MYAAELRGLMLALQIVLDAHAAGTAPGKCAIFTDNQAAVQAIRNPKHPSGQYILAEAIRALDRLRALGWEVQFHWIPAHLGVPGNEEADRLAKRAANPALNTEQPEPGQIWTLLATTKSTIRQAMKGEWEQAKHGRDLFRLGARPGKVILDTHMGTHRAITQMRTGKISLHAYLHAINKADTDKCQCGYGPQTVRHILLECRNWAEERHRMWAGKSPCVDIKRILCSSSMAVQAAKMIIRTGLLGQFQAVPPTVLQYN</sequence>
<dbReference type="Gene3D" id="3.30.420.10">
    <property type="entry name" value="Ribonuclease H-like superfamily/Ribonuclease H"/>
    <property type="match status" value="1"/>
</dbReference>
<dbReference type="GO" id="GO:0004523">
    <property type="term" value="F:RNA-DNA hybrid ribonuclease activity"/>
    <property type="evidence" value="ECO:0007669"/>
    <property type="project" value="InterPro"/>
</dbReference>
<dbReference type="Proteomes" id="UP000002038">
    <property type="component" value="Unassembled WGS sequence"/>
</dbReference>
<keyword evidence="4" id="KW-1185">Reference proteome</keyword>
<dbReference type="PROSITE" id="PS50879">
    <property type="entry name" value="RNASE_H_1"/>
    <property type="match status" value="1"/>
</dbReference>
<dbReference type="KEGG" id="bgh:BDBG_17592"/>
<keyword evidence="1" id="KW-0732">Signal</keyword>
<name>A0A179UUU1_BLAGS</name>
<dbReference type="InterPro" id="IPR002156">
    <property type="entry name" value="RNaseH_domain"/>
</dbReference>
<dbReference type="SUPFAM" id="SSF53098">
    <property type="entry name" value="Ribonuclease H-like"/>
    <property type="match status" value="1"/>
</dbReference>
<dbReference type="GeneID" id="42529240"/>
<dbReference type="STRING" id="559298.A0A179UUU1"/>
<feature type="chain" id="PRO_5008107569" description="RNase H type-1 domain-containing protein" evidence="1">
    <location>
        <begin position="22"/>
        <end position="258"/>
    </location>
</feature>
<dbReference type="CDD" id="cd09276">
    <property type="entry name" value="Rnase_HI_RT_non_LTR"/>
    <property type="match status" value="1"/>
</dbReference>
<dbReference type="RefSeq" id="XP_031580103.1">
    <property type="nucleotide sequence ID" value="XM_031725276.1"/>
</dbReference>
<evidence type="ECO:0000313" key="4">
    <source>
        <dbReference type="Proteomes" id="UP000002038"/>
    </source>
</evidence>
<dbReference type="InterPro" id="IPR012337">
    <property type="entry name" value="RNaseH-like_sf"/>
</dbReference>
<protein>
    <recommendedName>
        <fullName evidence="2">RNase H type-1 domain-containing protein</fullName>
    </recommendedName>
</protein>
<dbReference type="AlphaFoldDB" id="A0A179UUU1"/>
<organism evidence="3 4">
    <name type="scientific">Blastomyces gilchristii (strain SLH14081)</name>
    <name type="common">Blastomyces dermatitidis</name>
    <dbReference type="NCBI Taxonomy" id="559298"/>
    <lineage>
        <taxon>Eukaryota</taxon>
        <taxon>Fungi</taxon>
        <taxon>Dikarya</taxon>
        <taxon>Ascomycota</taxon>
        <taxon>Pezizomycotina</taxon>
        <taxon>Eurotiomycetes</taxon>
        <taxon>Eurotiomycetidae</taxon>
        <taxon>Onygenales</taxon>
        <taxon>Ajellomycetaceae</taxon>
        <taxon>Blastomyces</taxon>
    </lineage>
</organism>